<dbReference type="InterPro" id="IPR006558">
    <property type="entry name" value="LamG-like"/>
</dbReference>
<dbReference type="PROSITE" id="PS50853">
    <property type="entry name" value="FN3"/>
    <property type="match status" value="1"/>
</dbReference>
<dbReference type="InterPro" id="IPR003961">
    <property type="entry name" value="FN3_dom"/>
</dbReference>
<gene>
    <name evidence="5" type="ORF">EI290_17640</name>
</gene>
<evidence type="ECO:0000256" key="3">
    <source>
        <dbReference type="SAM" id="SignalP"/>
    </source>
</evidence>
<protein>
    <recommendedName>
        <fullName evidence="4">Fibronectin type-III domain-containing protein</fullName>
    </recommendedName>
</protein>
<dbReference type="SUPFAM" id="SSF69318">
    <property type="entry name" value="Integrin alpha N-terminal domain"/>
    <property type="match status" value="2"/>
</dbReference>
<proteinExistence type="predicted"/>
<dbReference type="Pfam" id="PF00041">
    <property type="entry name" value="fn3"/>
    <property type="match status" value="1"/>
</dbReference>
<evidence type="ECO:0000256" key="1">
    <source>
        <dbReference type="ARBA" id="ARBA00022729"/>
    </source>
</evidence>
<dbReference type="Gene3D" id="2.60.120.200">
    <property type="match status" value="2"/>
</dbReference>
<name>A0A3R9LVT9_9BACT</name>
<dbReference type="InterPro" id="IPR002909">
    <property type="entry name" value="IPT_dom"/>
</dbReference>
<dbReference type="CDD" id="cd00102">
    <property type="entry name" value="IPT"/>
    <property type="match status" value="1"/>
</dbReference>
<dbReference type="InterPro" id="IPR032812">
    <property type="entry name" value="SbsA_Ig"/>
</dbReference>
<dbReference type="SUPFAM" id="SSF49265">
    <property type="entry name" value="Fibronectin type III"/>
    <property type="match status" value="1"/>
</dbReference>
<dbReference type="RefSeq" id="WP_125432993.1">
    <property type="nucleotide sequence ID" value="NZ_RWIS01000013.1"/>
</dbReference>
<comment type="caution">
    <text evidence="5">The sequence shown here is derived from an EMBL/GenBank/DDBJ whole genome shotgun (WGS) entry which is preliminary data.</text>
</comment>
<dbReference type="InterPro" id="IPR013320">
    <property type="entry name" value="ConA-like_dom_sf"/>
</dbReference>
<dbReference type="Proteomes" id="UP000280066">
    <property type="component" value="Unassembled WGS sequence"/>
</dbReference>
<keyword evidence="6" id="KW-1185">Reference proteome</keyword>
<dbReference type="GO" id="GO:0004553">
    <property type="term" value="F:hydrolase activity, hydrolyzing O-glycosyl compounds"/>
    <property type="evidence" value="ECO:0007669"/>
    <property type="project" value="UniProtKB-ARBA"/>
</dbReference>
<keyword evidence="2" id="KW-1015">Disulfide bond</keyword>
<evidence type="ECO:0000259" key="4">
    <source>
        <dbReference type="PROSITE" id="PS50853"/>
    </source>
</evidence>
<dbReference type="Gene3D" id="2.130.10.130">
    <property type="entry name" value="Integrin alpha, N-terminal"/>
    <property type="match status" value="2"/>
</dbReference>
<reference evidence="5 6" key="1">
    <citation type="submission" date="2018-12" db="EMBL/GenBank/DDBJ databases">
        <authorList>
            <person name="Feng G."/>
            <person name="Zhu H."/>
        </authorList>
    </citation>
    <scope>NUCLEOTIDE SEQUENCE [LARGE SCALE GENOMIC DNA]</scope>
    <source>
        <strain evidence="5 6">9PBR-2</strain>
    </source>
</reference>
<dbReference type="SMART" id="SM00560">
    <property type="entry name" value="LamGL"/>
    <property type="match status" value="2"/>
</dbReference>
<dbReference type="Pfam" id="PF13517">
    <property type="entry name" value="FG-GAP_3"/>
    <property type="match status" value="4"/>
</dbReference>
<dbReference type="SUPFAM" id="SSF49899">
    <property type="entry name" value="Concanavalin A-like lectins/glucanases"/>
    <property type="match status" value="2"/>
</dbReference>
<dbReference type="EMBL" id="RWIS01000013">
    <property type="protein sequence ID" value="RSK25244.1"/>
    <property type="molecule type" value="Genomic_DNA"/>
</dbReference>
<dbReference type="Gene3D" id="2.60.40.10">
    <property type="entry name" value="Immunoglobulins"/>
    <property type="match status" value="2"/>
</dbReference>
<feature type="domain" description="Fibronectin type-III" evidence="4">
    <location>
        <begin position="973"/>
        <end position="1067"/>
    </location>
</feature>
<dbReference type="Pfam" id="PF13205">
    <property type="entry name" value="Big_5"/>
    <property type="match status" value="1"/>
</dbReference>
<evidence type="ECO:0000313" key="5">
    <source>
        <dbReference type="EMBL" id="RSK25244.1"/>
    </source>
</evidence>
<dbReference type="PANTHER" id="PTHR46580">
    <property type="entry name" value="SENSOR KINASE-RELATED"/>
    <property type="match status" value="1"/>
</dbReference>
<sequence length="2160" mass="219397">MHRTPLLIRGVYPTTQLTTTPSRHPAWRSAWLLLLLLLTSSASAWAANPVLLIQGTGNTSADVTAFVDLVEIVRVSDGIVISGAVTNPSFESYGALGNGSYGYAPAGASWAFNSRSGIALNGGGFGAPITPNGSAVAFVQSTAGTANGQIQQTLTLGTGQYRVRFQVAQRNCCSSNNQNLNVYIDGVLVGSIQPANDGTYATFTSTAFTVDPPAVTSLAPVRNAKTAAAGSNVQVGFSQNINSATASTIRVFSAQAGGRKAGTYSTSGSTVTFDPSVSFEPGETVFTSIPATVTSTGGAATTNKQVYQFTTAAGGSGRGNFPASTTINGGFSPRSLSVGDVNGDGNLDLLTAGSGNTVNVLLGNGAGGFTAGTAASVPISPNTLALGDLDADGDLDIMTGNFSGGQVSVRLNNGSGTFSGGQDLSIGTPYALTLGDVDADGDLDALVVNFVANNSSITVLINSGSGSFSSAQVIGVSSSCFGLTLGDVDADGDLDLLAPCYNSNSVAVRLNDGSGSFSGSYNPGVGTNPGRISLGDLDGDGDLDMAVSNLGSGTVSIRLNSGTGLFAANQEITVSPSPQGITLGDLDSDGDLDLATANFNSSPNGTASIRFNNGSGTFSGTTNLALGGDRYSPVLADIDNDGDLDLFVGNNGSTAVELRLNQPPAPTITSFSPNPAGAGLPATLTGTNLAGATALTINGAAATILTNTATSITFRVPAGATATGTSLVTTPGGTVTSTAFVFLPPPGNALAFDGTDDYVRMASTLPATAELTLEAWVNPAAFSGSLDALIMADNFPGQAMHCQFYGNNLGFSVNGNSPVDVVSTTALPTGRWSHVAVVYSASARTVRFYVNGVLNHTGTYTTAVAVAATPYSIGSWLSGSPQRFFNGKLDEVRMYTAALTQAQVQADMLSTTASVPASLSLYLSFDQGAAGGNNAGLTTLYDQSNNAFTGTLTNFALTGTTTSNYLESYALVVPTATAATTIGSTGFTATWTAPAVGTVTSYVLDYSTSATFASGVSTLTPAAGATSQPITGLTASTTYYYRLRADKTSVSGQGAYSGTISAATCAAPVAVAQNVTVTLNASGAASVAATAVNNGSTANCGPATPAALSLSTTAFSCADAVPAGTNAALSFNGTTQYVQGTNANLPLGNAARTLEAWVYPTAAGANGVIFNYGTPTINQRSGLLINGGRLYYVGENNDLRGNVVLTVNAWNHVAATYDGVTLKLYVNGALDVQLNPSAFNTTGTTWRMAQRSFPQANEFLTGRLDEVRVWNVARTAAQISTARAASLPGSTSGLVAYYRLNEGSGATVTDASASNSPGTLFSSPNWLTPGAPVTPGLPVTLTVTDASGATSTAQALVAVTDNTAPAAAGSGPLPAAPALATSNVPEAGNYGVLYQLNIPNAASFNGLSSIPYAVNNSGVSIARPARVAYFMELQSGGVTKWVWASMDNFASTLAQLGMPNPTANNVAWNQNVSNLNVFASSNAGVTTGTSLGTGRLEMWTTDYQPTNASNVPGASGSLYDFGDLPAANRNYGSFQVHNVTNAQTLLAYNNWGSNGDGGGIGDLGIGSQVGGSGHPDWTFAYNASTYTVKRLYILVPNNSAFTQPASLTLSASGTATLSQSQVYTGATDNCAVSSVVITPATFTCAQVGTPQTVTVAVSDASGNTTTQSAFVTVSVPATPTTTWNGSASSAWTDCANWSYGKVPDAATSVVIPAGLGRYPSLPAGTYTAQNLTIASGATLATAGGATLQIHGDWINNGTATLAGPVVFTGSAATQTLGGTTATGFTTVSVNKASGLVQLAQNMPVGVALTLSSGSLLTDSYQVALGSTATLSETATSYVTGIVATTRALAPGATQSFGGLGLRLTPAAGSVSPGSTVVLRTTGTALSGQGTSKSISRYYDIQPTTNAGLEVTVELGYLDAELNGITETDLGIFRSSTGTSGPWDRINVASASPAANTVTATGVEHFSIWTLGARSNPLPVKLTDFTAERQGADALLRWATAQELNNAYFEVESSADGRTFRSLGRVAGQGSSTQAHAYSFRDAGLSRYHTPLVYYRLRQVDANGTASFSQVRTLAVGEVPEAQFAVYPTLAEDGAVSYQYTGPATAATVEVLNAVGQVVRAQPAVAPGTPGRLSLTGLPRGLYHVRYRTAAGQQQARCIVP</sequence>
<organism evidence="5 6">
    <name type="scientific">Hymenobacter metallilatus</name>
    <dbReference type="NCBI Taxonomy" id="2493666"/>
    <lineage>
        <taxon>Bacteria</taxon>
        <taxon>Pseudomonadati</taxon>
        <taxon>Bacteroidota</taxon>
        <taxon>Cytophagia</taxon>
        <taxon>Cytophagales</taxon>
        <taxon>Hymenobacteraceae</taxon>
        <taxon>Hymenobacter</taxon>
    </lineage>
</organism>
<dbReference type="Pfam" id="PF01833">
    <property type="entry name" value="TIG"/>
    <property type="match status" value="1"/>
</dbReference>
<dbReference type="Pfam" id="PF13385">
    <property type="entry name" value="Laminin_G_3"/>
    <property type="match status" value="2"/>
</dbReference>
<feature type="chain" id="PRO_5018640632" description="Fibronectin type-III domain-containing protein" evidence="3">
    <location>
        <begin position="47"/>
        <end position="2160"/>
    </location>
</feature>
<evidence type="ECO:0000313" key="6">
    <source>
        <dbReference type="Proteomes" id="UP000280066"/>
    </source>
</evidence>
<evidence type="ECO:0000256" key="2">
    <source>
        <dbReference type="ARBA" id="ARBA00023157"/>
    </source>
</evidence>
<dbReference type="InterPro" id="IPR028994">
    <property type="entry name" value="Integrin_alpha_N"/>
</dbReference>
<dbReference type="CDD" id="cd00063">
    <property type="entry name" value="FN3"/>
    <property type="match status" value="1"/>
</dbReference>
<dbReference type="InterPro" id="IPR013783">
    <property type="entry name" value="Ig-like_fold"/>
</dbReference>
<dbReference type="OrthoDB" id="890703at2"/>
<dbReference type="InterPro" id="IPR013517">
    <property type="entry name" value="FG-GAP"/>
</dbReference>
<dbReference type="GO" id="GO:0005975">
    <property type="term" value="P:carbohydrate metabolic process"/>
    <property type="evidence" value="ECO:0007669"/>
    <property type="project" value="UniProtKB-ARBA"/>
</dbReference>
<keyword evidence="1 3" id="KW-0732">Signal</keyword>
<dbReference type="InterPro" id="IPR036116">
    <property type="entry name" value="FN3_sf"/>
</dbReference>
<accession>A0A3R9LVT9</accession>
<feature type="signal peptide" evidence="3">
    <location>
        <begin position="1"/>
        <end position="46"/>
    </location>
</feature>